<dbReference type="EMBL" id="JBHRTS010000004">
    <property type="protein sequence ID" value="MFC3194115.1"/>
    <property type="molecule type" value="Genomic_DNA"/>
</dbReference>
<evidence type="ECO:0000259" key="5">
    <source>
        <dbReference type="Pfam" id="PF01923"/>
    </source>
</evidence>
<keyword evidence="1 4" id="KW-0808">Transferase</keyword>
<dbReference type="GO" id="GO:0008817">
    <property type="term" value="F:corrinoid adenosyltransferase activity"/>
    <property type="evidence" value="ECO:0007669"/>
    <property type="project" value="UniProtKB-EC"/>
</dbReference>
<dbReference type="RefSeq" id="WP_077412387.1">
    <property type="nucleotide sequence ID" value="NZ_JBHRTS010000004.1"/>
</dbReference>
<evidence type="ECO:0000256" key="3">
    <source>
        <dbReference type="ARBA" id="ARBA00022840"/>
    </source>
</evidence>
<dbReference type="Proteomes" id="UP001595533">
    <property type="component" value="Unassembled WGS sequence"/>
</dbReference>
<dbReference type="EC" id="2.5.1.17" evidence="4"/>
<comment type="pathway">
    <text evidence="4">Cofactor biosynthesis; adenosylcobalamin biosynthesis; adenosylcobalamin from cob(II)yrinate a,c-diamide: step 2/7.</text>
</comment>
<feature type="domain" description="Cobalamin adenosyltransferase-like" evidence="5">
    <location>
        <begin position="4"/>
        <end position="161"/>
    </location>
</feature>
<dbReference type="InterPro" id="IPR016030">
    <property type="entry name" value="CblAdoTrfase-like"/>
</dbReference>
<comment type="similarity">
    <text evidence="4">Belongs to the Cob(I)alamin adenosyltransferase family.</text>
</comment>
<sequence>MTRIYTRSGDQGESGLVNGQRLTKADLLFDVLGDVDELNAQLGMIRALSADSKVDQQLSRIQHQLFDLGAQVAQYKENNMKAADIKQLEDWIDDWQDQLTPLKQFILPAGNQAGSSAHLSRSICRRAERKAWQAAAGHDIEAEVMQYLNRLSDYLFVLARVLNGGQEVFWQSE</sequence>
<evidence type="ECO:0000256" key="2">
    <source>
        <dbReference type="ARBA" id="ARBA00022741"/>
    </source>
</evidence>
<dbReference type="PANTHER" id="PTHR12213">
    <property type="entry name" value="CORRINOID ADENOSYLTRANSFERASE"/>
    <property type="match status" value="1"/>
</dbReference>
<dbReference type="NCBIfam" id="TIGR00636">
    <property type="entry name" value="PduO_Nterm"/>
    <property type="match status" value="1"/>
</dbReference>
<evidence type="ECO:0000313" key="6">
    <source>
        <dbReference type="EMBL" id="MFC3194115.1"/>
    </source>
</evidence>
<dbReference type="InterPro" id="IPR029499">
    <property type="entry name" value="PduO-typ"/>
</dbReference>
<comment type="caution">
    <text evidence="6">The sequence shown here is derived from an EMBL/GenBank/DDBJ whole genome shotgun (WGS) entry which is preliminary data.</text>
</comment>
<evidence type="ECO:0000313" key="7">
    <source>
        <dbReference type="Proteomes" id="UP001595533"/>
    </source>
</evidence>
<dbReference type="Gene3D" id="1.20.1200.10">
    <property type="entry name" value="Cobalamin adenosyltransferase-like"/>
    <property type="match status" value="1"/>
</dbReference>
<keyword evidence="2 4" id="KW-0547">Nucleotide-binding</keyword>
<keyword evidence="4" id="KW-0169">Cobalamin biosynthesis</keyword>
<dbReference type="SUPFAM" id="SSF89028">
    <property type="entry name" value="Cobalamin adenosyltransferase-like"/>
    <property type="match status" value="1"/>
</dbReference>
<protein>
    <recommendedName>
        <fullName evidence="4">Corrinoid adenosyltransferase</fullName>
        <ecNumber evidence="4">2.5.1.17</ecNumber>
    </recommendedName>
    <alternativeName>
        <fullName evidence="4">Cob(II)alamin adenosyltransferase</fullName>
    </alternativeName>
    <alternativeName>
        <fullName evidence="4">Cob(II)yrinic acid a,c-diamide adenosyltransferase</fullName>
    </alternativeName>
    <alternativeName>
        <fullName evidence="4">Cobinamide/cobalamin adenosyltransferase</fullName>
    </alternativeName>
</protein>
<keyword evidence="7" id="KW-1185">Reference proteome</keyword>
<dbReference type="PANTHER" id="PTHR12213:SF0">
    <property type="entry name" value="CORRINOID ADENOSYLTRANSFERASE MMAB"/>
    <property type="match status" value="1"/>
</dbReference>
<gene>
    <name evidence="6" type="ORF">ACFODZ_07670</name>
</gene>
<dbReference type="InterPro" id="IPR036451">
    <property type="entry name" value="CblAdoTrfase-like_sf"/>
</dbReference>
<keyword evidence="3 4" id="KW-0067">ATP-binding</keyword>
<proteinExistence type="inferred from homology"/>
<name>A0ABV7J7P9_9GAMM</name>
<reference evidence="7" key="1">
    <citation type="journal article" date="2019" name="Int. J. Syst. Evol. Microbiol.">
        <title>The Global Catalogue of Microorganisms (GCM) 10K type strain sequencing project: providing services to taxonomists for standard genome sequencing and annotation.</title>
        <authorList>
            <consortium name="The Broad Institute Genomics Platform"/>
            <consortium name="The Broad Institute Genome Sequencing Center for Infectious Disease"/>
            <person name="Wu L."/>
            <person name="Ma J."/>
        </authorList>
    </citation>
    <scope>NUCLEOTIDE SEQUENCE [LARGE SCALE GENOMIC DNA]</scope>
    <source>
        <strain evidence="7">KCTC 42953</strain>
    </source>
</reference>
<evidence type="ECO:0000256" key="1">
    <source>
        <dbReference type="ARBA" id="ARBA00022679"/>
    </source>
</evidence>
<comment type="catalytic activity">
    <reaction evidence="4">
        <text>2 cob(II)yrinate a,c diamide + reduced [electron-transfer flavoprotein] + 2 ATP = 2 adenosylcob(III)yrinate a,c-diamide + 2 triphosphate + oxidized [electron-transfer flavoprotein] + 3 H(+)</text>
        <dbReference type="Rhea" id="RHEA:11528"/>
        <dbReference type="Rhea" id="RHEA-COMP:10685"/>
        <dbReference type="Rhea" id="RHEA-COMP:10686"/>
        <dbReference type="ChEBI" id="CHEBI:15378"/>
        <dbReference type="ChEBI" id="CHEBI:18036"/>
        <dbReference type="ChEBI" id="CHEBI:30616"/>
        <dbReference type="ChEBI" id="CHEBI:57692"/>
        <dbReference type="ChEBI" id="CHEBI:58307"/>
        <dbReference type="ChEBI" id="CHEBI:58503"/>
        <dbReference type="ChEBI" id="CHEBI:58537"/>
        <dbReference type="EC" id="2.5.1.17"/>
    </reaction>
</comment>
<accession>A0ABV7J7P9</accession>
<comment type="catalytic activity">
    <reaction evidence="4">
        <text>2 cob(II)alamin + reduced [electron-transfer flavoprotein] + 2 ATP = 2 adenosylcob(III)alamin + 2 triphosphate + oxidized [electron-transfer flavoprotein] + 3 H(+)</text>
        <dbReference type="Rhea" id="RHEA:28671"/>
        <dbReference type="Rhea" id="RHEA-COMP:10685"/>
        <dbReference type="Rhea" id="RHEA-COMP:10686"/>
        <dbReference type="ChEBI" id="CHEBI:15378"/>
        <dbReference type="ChEBI" id="CHEBI:16304"/>
        <dbReference type="ChEBI" id="CHEBI:18036"/>
        <dbReference type="ChEBI" id="CHEBI:18408"/>
        <dbReference type="ChEBI" id="CHEBI:30616"/>
        <dbReference type="ChEBI" id="CHEBI:57692"/>
        <dbReference type="ChEBI" id="CHEBI:58307"/>
        <dbReference type="EC" id="2.5.1.17"/>
    </reaction>
</comment>
<evidence type="ECO:0000256" key="4">
    <source>
        <dbReference type="RuleBase" id="RU366026"/>
    </source>
</evidence>
<dbReference type="Pfam" id="PF01923">
    <property type="entry name" value="Cob_adeno_trans"/>
    <property type="match status" value="1"/>
</dbReference>
<organism evidence="6 7">
    <name type="scientific">Marinicella sediminis</name>
    <dbReference type="NCBI Taxonomy" id="1792834"/>
    <lineage>
        <taxon>Bacteria</taxon>
        <taxon>Pseudomonadati</taxon>
        <taxon>Pseudomonadota</taxon>
        <taxon>Gammaproteobacteria</taxon>
        <taxon>Lysobacterales</taxon>
        <taxon>Marinicellaceae</taxon>
        <taxon>Marinicella</taxon>
    </lineage>
</organism>